<evidence type="ECO:0000313" key="2">
    <source>
        <dbReference type="EMBL" id="GER37899.1"/>
    </source>
</evidence>
<name>A0A5A7PYD9_STRAF</name>
<proteinExistence type="predicted"/>
<sequence>MEKGGTSSEGGNKVVSVQEGEKIGEGVELPKESLNENVVGVVKFVDEVVGGQGEKGSEIASLVAPMDLDINKRTHLLHHPAVNFSEIGSHHATTTIDVSTESIGSASVTSPAKKKTTGNAGKSACIAINML</sequence>
<protein>
    <submittedName>
        <fullName evidence="2">Tetratricopeptide repeat protein</fullName>
    </submittedName>
</protein>
<feature type="compositionally biased region" description="Polar residues" evidence="1">
    <location>
        <begin position="1"/>
        <end position="10"/>
    </location>
</feature>
<accession>A0A5A7PYD9</accession>
<evidence type="ECO:0000313" key="3">
    <source>
        <dbReference type="Proteomes" id="UP000325081"/>
    </source>
</evidence>
<comment type="caution">
    <text evidence="2">The sequence shown here is derived from an EMBL/GenBank/DDBJ whole genome shotgun (WGS) entry which is preliminary data.</text>
</comment>
<organism evidence="2 3">
    <name type="scientific">Striga asiatica</name>
    <name type="common">Asiatic witchweed</name>
    <name type="synonym">Buchnera asiatica</name>
    <dbReference type="NCBI Taxonomy" id="4170"/>
    <lineage>
        <taxon>Eukaryota</taxon>
        <taxon>Viridiplantae</taxon>
        <taxon>Streptophyta</taxon>
        <taxon>Embryophyta</taxon>
        <taxon>Tracheophyta</taxon>
        <taxon>Spermatophyta</taxon>
        <taxon>Magnoliopsida</taxon>
        <taxon>eudicotyledons</taxon>
        <taxon>Gunneridae</taxon>
        <taxon>Pentapetalae</taxon>
        <taxon>asterids</taxon>
        <taxon>lamiids</taxon>
        <taxon>Lamiales</taxon>
        <taxon>Orobanchaceae</taxon>
        <taxon>Buchnereae</taxon>
        <taxon>Striga</taxon>
    </lineage>
</organism>
<gene>
    <name evidence="2" type="ORF">STAS_14335</name>
</gene>
<reference evidence="3" key="1">
    <citation type="journal article" date="2019" name="Curr. Biol.">
        <title>Genome Sequence of Striga asiatica Provides Insight into the Evolution of Plant Parasitism.</title>
        <authorList>
            <person name="Yoshida S."/>
            <person name="Kim S."/>
            <person name="Wafula E.K."/>
            <person name="Tanskanen J."/>
            <person name="Kim Y.M."/>
            <person name="Honaas L."/>
            <person name="Yang Z."/>
            <person name="Spallek T."/>
            <person name="Conn C.E."/>
            <person name="Ichihashi Y."/>
            <person name="Cheong K."/>
            <person name="Cui S."/>
            <person name="Der J.P."/>
            <person name="Gundlach H."/>
            <person name="Jiao Y."/>
            <person name="Hori C."/>
            <person name="Ishida J.K."/>
            <person name="Kasahara H."/>
            <person name="Kiba T."/>
            <person name="Kim M.S."/>
            <person name="Koo N."/>
            <person name="Laohavisit A."/>
            <person name="Lee Y.H."/>
            <person name="Lumba S."/>
            <person name="McCourt P."/>
            <person name="Mortimer J.C."/>
            <person name="Mutuku J.M."/>
            <person name="Nomura T."/>
            <person name="Sasaki-Sekimoto Y."/>
            <person name="Seto Y."/>
            <person name="Wang Y."/>
            <person name="Wakatake T."/>
            <person name="Sakakibara H."/>
            <person name="Demura T."/>
            <person name="Yamaguchi S."/>
            <person name="Yoneyama K."/>
            <person name="Manabe R.I."/>
            <person name="Nelson D.C."/>
            <person name="Schulman A.H."/>
            <person name="Timko M.P."/>
            <person name="dePamphilis C.W."/>
            <person name="Choi D."/>
            <person name="Shirasu K."/>
        </authorList>
    </citation>
    <scope>NUCLEOTIDE SEQUENCE [LARGE SCALE GENOMIC DNA]</scope>
    <source>
        <strain evidence="3">cv. UVA1</strain>
    </source>
</reference>
<evidence type="ECO:0000256" key="1">
    <source>
        <dbReference type="SAM" id="MobiDB-lite"/>
    </source>
</evidence>
<dbReference type="EMBL" id="BKCP01005405">
    <property type="protein sequence ID" value="GER37899.1"/>
    <property type="molecule type" value="Genomic_DNA"/>
</dbReference>
<feature type="region of interest" description="Disordered" evidence="1">
    <location>
        <begin position="1"/>
        <end position="20"/>
    </location>
</feature>
<dbReference type="Proteomes" id="UP000325081">
    <property type="component" value="Unassembled WGS sequence"/>
</dbReference>
<keyword evidence="3" id="KW-1185">Reference proteome</keyword>
<dbReference type="AlphaFoldDB" id="A0A5A7PYD9"/>